<dbReference type="EMBL" id="JAVIZX010000001">
    <property type="protein sequence ID" value="MDR6215675.1"/>
    <property type="molecule type" value="Genomic_DNA"/>
</dbReference>
<comment type="caution">
    <text evidence="1">The sequence shown here is derived from an EMBL/GenBank/DDBJ whole genome shotgun (WGS) entry which is preliminary data.</text>
</comment>
<gene>
    <name evidence="1" type="ORF">QE399_003364</name>
</gene>
<evidence type="ECO:0000313" key="1">
    <source>
        <dbReference type="EMBL" id="MDR6215675.1"/>
    </source>
</evidence>
<dbReference type="RefSeq" id="WP_309830495.1">
    <property type="nucleotide sequence ID" value="NZ_JAVIZX010000001.1"/>
</dbReference>
<dbReference type="Proteomes" id="UP001267710">
    <property type="component" value="Unassembled WGS sequence"/>
</dbReference>
<dbReference type="SUPFAM" id="SSF48173">
    <property type="entry name" value="Cryptochrome/photolyase FAD-binding domain"/>
    <property type="match status" value="1"/>
</dbReference>
<proteinExistence type="predicted"/>
<dbReference type="InterPro" id="IPR052551">
    <property type="entry name" value="UV-DNA_repair_photolyase"/>
</dbReference>
<name>A0ABU1IEX9_9BURK</name>
<dbReference type="InterPro" id="IPR014729">
    <property type="entry name" value="Rossmann-like_a/b/a_fold"/>
</dbReference>
<sequence>MNRPPKPRRAHTLRLLLGDQLNPVHSWFDTQDGGTVYVLMEVRQETDYVLHHAQKILAIFAAMRDLARQLKAAGHRVRYIAIDDASNRQSIPANLAALMARYGAQTLQYQHPDEWRLDEQLRTWAAHQPFDVQAVDSEHFYTIRTEVADAFQGRKQWLMEHFYRGMRQRHRVLIDAAGDPEGGQWNYDHDNRKPWPGTPDLPPDARPSHDHSALWATIEAAGVQSFGNPQAAQLRWPLNRAEALAWLSHFIATTLPHFGASEDAMSTRSERLFHSLLSFALNTKMLRPHELVQHAQAAYHAGRAPLAAVEGFIRQILGWREYVRGIYWAYMPGYEERNALGHTAPLPPWFWSGDTRMHCMQHAVGQSLEHAHAHHIQRLMVIGNFALLAGLDPAAVHRWYLGVYIDAFEWVEVPNTVGMSQFADGGLLATKPYVSSAAYIDRMSDYCSGCHYDKKGKVGERACPYNALYWDFFARHEGTLGGNTRLGMVYRQLHKMPDAQRDALRAQAAVVRSRLDQL</sequence>
<organism evidence="1 2">
    <name type="scientific">Paracidovorax wautersii</name>
    <dbReference type="NCBI Taxonomy" id="1177982"/>
    <lineage>
        <taxon>Bacteria</taxon>
        <taxon>Pseudomonadati</taxon>
        <taxon>Pseudomonadota</taxon>
        <taxon>Betaproteobacteria</taxon>
        <taxon>Burkholderiales</taxon>
        <taxon>Comamonadaceae</taxon>
        <taxon>Paracidovorax</taxon>
    </lineage>
</organism>
<dbReference type="Gene3D" id="1.10.10.1710">
    <property type="entry name" value="Deoxyribodipyrimidine photolyase-related"/>
    <property type="match status" value="1"/>
</dbReference>
<reference evidence="1 2" key="1">
    <citation type="submission" date="2023-08" db="EMBL/GenBank/DDBJ databases">
        <title>Functional and genomic diversity of the sorghum phyllosphere microbiome.</title>
        <authorList>
            <person name="Shade A."/>
        </authorList>
    </citation>
    <scope>NUCLEOTIDE SEQUENCE [LARGE SCALE GENOMIC DNA]</scope>
    <source>
        <strain evidence="1 2">SORGH_AS_0335</strain>
    </source>
</reference>
<protein>
    <submittedName>
        <fullName evidence="1">Deoxyribodipyrimidine photolyase-related protein</fullName>
    </submittedName>
</protein>
<dbReference type="PANTHER" id="PTHR38657:SF1">
    <property type="entry name" value="SLR1343 PROTEIN"/>
    <property type="match status" value="1"/>
</dbReference>
<dbReference type="Gene3D" id="3.40.50.620">
    <property type="entry name" value="HUPs"/>
    <property type="match status" value="1"/>
</dbReference>
<evidence type="ECO:0000313" key="2">
    <source>
        <dbReference type="Proteomes" id="UP001267710"/>
    </source>
</evidence>
<keyword evidence="2" id="KW-1185">Reference proteome</keyword>
<dbReference type="Gene3D" id="1.10.579.10">
    <property type="entry name" value="DNA Cyclobutane Dipyrimidine Photolyase, subunit A, domain 3"/>
    <property type="match status" value="1"/>
</dbReference>
<dbReference type="Pfam" id="PF04244">
    <property type="entry name" value="DPRP"/>
    <property type="match status" value="1"/>
</dbReference>
<dbReference type="Gene3D" id="1.25.40.80">
    <property type="match status" value="1"/>
</dbReference>
<dbReference type="PANTHER" id="PTHR38657">
    <property type="entry name" value="SLR1343 PROTEIN"/>
    <property type="match status" value="1"/>
</dbReference>
<dbReference type="InterPro" id="IPR007357">
    <property type="entry name" value="PhrB-like"/>
</dbReference>
<dbReference type="InterPro" id="IPR036134">
    <property type="entry name" value="Crypto/Photolyase_FAD-like_sf"/>
</dbReference>
<accession>A0ABU1IEX9</accession>